<evidence type="ECO:0000256" key="3">
    <source>
        <dbReference type="ARBA" id="ARBA00023163"/>
    </source>
</evidence>
<keyword evidence="3" id="KW-0804">Transcription</keyword>
<dbReference type="OrthoDB" id="329481at2"/>
<dbReference type="InterPro" id="IPR050109">
    <property type="entry name" value="HTH-type_TetR-like_transc_reg"/>
</dbReference>
<protein>
    <submittedName>
        <fullName evidence="6">TetR family transcriptional regulator</fullName>
    </submittedName>
</protein>
<dbReference type="InterPro" id="IPR009057">
    <property type="entry name" value="Homeodomain-like_sf"/>
</dbReference>
<feature type="DNA-binding region" description="H-T-H motif" evidence="4">
    <location>
        <begin position="18"/>
        <end position="37"/>
    </location>
</feature>
<keyword evidence="7" id="KW-1185">Reference proteome</keyword>
<name>A0A543DWZ6_9PSEU</name>
<dbReference type="Pfam" id="PF02909">
    <property type="entry name" value="TetR_C_1"/>
    <property type="match status" value="1"/>
</dbReference>
<dbReference type="Proteomes" id="UP000315677">
    <property type="component" value="Unassembled WGS sequence"/>
</dbReference>
<reference evidence="6 7" key="1">
    <citation type="submission" date="2019-06" db="EMBL/GenBank/DDBJ databases">
        <title>Sequencing the genomes of 1000 actinobacteria strains.</title>
        <authorList>
            <person name="Klenk H.-P."/>
        </authorList>
    </citation>
    <scope>NUCLEOTIDE SEQUENCE [LARGE SCALE GENOMIC DNA]</scope>
    <source>
        <strain evidence="6 7">DSM 45301</strain>
    </source>
</reference>
<dbReference type="PANTHER" id="PTHR30055:SF151">
    <property type="entry name" value="TRANSCRIPTIONAL REGULATORY PROTEIN"/>
    <property type="match status" value="1"/>
</dbReference>
<dbReference type="PANTHER" id="PTHR30055">
    <property type="entry name" value="HTH-TYPE TRANSCRIPTIONAL REGULATOR RUTR"/>
    <property type="match status" value="1"/>
</dbReference>
<dbReference type="GO" id="GO:0003700">
    <property type="term" value="F:DNA-binding transcription factor activity"/>
    <property type="evidence" value="ECO:0007669"/>
    <property type="project" value="TreeGrafter"/>
</dbReference>
<gene>
    <name evidence="6" type="ORF">FB558_0614</name>
</gene>
<keyword evidence="1" id="KW-0805">Transcription regulation</keyword>
<evidence type="ECO:0000256" key="1">
    <source>
        <dbReference type="ARBA" id="ARBA00023015"/>
    </source>
</evidence>
<dbReference type="InterPro" id="IPR004111">
    <property type="entry name" value="Repressor_TetR_C"/>
</dbReference>
<dbReference type="InterPro" id="IPR036271">
    <property type="entry name" value="Tet_transcr_reg_TetR-rel_C_sf"/>
</dbReference>
<accession>A0A543DWZ6</accession>
<dbReference type="PROSITE" id="PS50977">
    <property type="entry name" value="HTH_TETR_2"/>
    <property type="match status" value="1"/>
</dbReference>
<dbReference type="GO" id="GO:0000976">
    <property type="term" value="F:transcription cis-regulatory region binding"/>
    <property type="evidence" value="ECO:0007669"/>
    <property type="project" value="TreeGrafter"/>
</dbReference>
<evidence type="ECO:0000313" key="7">
    <source>
        <dbReference type="Proteomes" id="UP000315677"/>
    </source>
</evidence>
<dbReference type="EMBL" id="VFPA01000001">
    <property type="protein sequence ID" value="TQM13860.1"/>
    <property type="molecule type" value="Genomic_DNA"/>
</dbReference>
<comment type="caution">
    <text evidence="6">The sequence shown here is derived from an EMBL/GenBank/DDBJ whole genome shotgun (WGS) entry which is preliminary data.</text>
</comment>
<dbReference type="InterPro" id="IPR001647">
    <property type="entry name" value="HTH_TetR"/>
</dbReference>
<dbReference type="GO" id="GO:0045892">
    <property type="term" value="P:negative regulation of DNA-templated transcription"/>
    <property type="evidence" value="ECO:0007669"/>
    <property type="project" value="InterPro"/>
</dbReference>
<evidence type="ECO:0000313" key="6">
    <source>
        <dbReference type="EMBL" id="TQM13860.1"/>
    </source>
</evidence>
<dbReference type="SUPFAM" id="SSF46689">
    <property type="entry name" value="Homeodomain-like"/>
    <property type="match status" value="1"/>
</dbReference>
<proteinExistence type="predicted"/>
<dbReference type="AlphaFoldDB" id="A0A543DWZ6"/>
<keyword evidence="2 4" id="KW-0238">DNA-binding</keyword>
<dbReference type="SUPFAM" id="SSF48498">
    <property type="entry name" value="Tetracyclin repressor-like, C-terminal domain"/>
    <property type="match status" value="1"/>
</dbReference>
<evidence type="ECO:0000256" key="2">
    <source>
        <dbReference type="ARBA" id="ARBA00023125"/>
    </source>
</evidence>
<dbReference type="Pfam" id="PF00440">
    <property type="entry name" value="TetR_N"/>
    <property type="match status" value="1"/>
</dbReference>
<feature type="domain" description="HTH tetR-type" evidence="5">
    <location>
        <begin position="1"/>
        <end position="55"/>
    </location>
</feature>
<dbReference type="Gene3D" id="1.10.10.60">
    <property type="entry name" value="Homeodomain-like"/>
    <property type="match status" value="1"/>
</dbReference>
<dbReference type="Gene3D" id="1.10.357.10">
    <property type="entry name" value="Tetracycline Repressor, domain 2"/>
    <property type="match status" value="1"/>
</dbReference>
<evidence type="ECO:0000256" key="4">
    <source>
        <dbReference type="PROSITE-ProRule" id="PRU00335"/>
    </source>
</evidence>
<evidence type="ECO:0000259" key="5">
    <source>
        <dbReference type="PROSITE" id="PS50977"/>
    </source>
</evidence>
<organism evidence="6 7">
    <name type="scientific">Pseudonocardia kunmingensis</name>
    <dbReference type="NCBI Taxonomy" id="630975"/>
    <lineage>
        <taxon>Bacteria</taxon>
        <taxon>Bacillati</taxon>
        <taxon>Actinomycetota</taxon>
        <taxon>Actinomycetes</taxon>
        <taxon>Pseudonocardiales</taxon>
        <taxon>Pseudonocardiaceae</taxon>
        <taxon>Pseudonocardia</taxon>
    </lineage>
</organism>
<sequence length="223" mass="24525">MLTTALALIDADGVEALSMRRLGKALGRDPMRLYRHASSKEALLDGVVDLVLSELTVPAVPEGDDWENALRRTAHAFRALALAHPHVVPLLVTRPLATPLAMRPLGTLRPLEALLDLLIGAGFDGRGALHAYRLYMGFLYGHVLNELQERVQDPDESDDLLRLGLYRLPVREFPRLRALAGELAAYDGERELDEGLDIVLAGLRPRGRSDVQACEGRARDATK</sequence>